<evidence type="ECO:0000313" key="2">
    <source>
        <dbReference type="Proteomes" id="UP000178323"/>
    </source>
</evidence>
<comment type="caution">
    <text evidence="1">The sequence shown here is derived from an EMBL/GenBank/DDBJ whole genome shotgun (WGS) entry which is preliminary data.</text>
</comment>
<dbReference type="Gene3D" id="3.40.50.150">
    <property type="entry name" value="Vaccinia Virus protein VP39"/>
    <property type="match status" value="1"/>
</dbReference>
<dbReference type="EMBL" id="MFFS01000086">
    <property type="protein sequence ID" value="OGF20418.1"/>
    <property type="molecule type" value="Genomic_DNA"/>
</dbReference>
<accession>A0A1F5S155</accession>
<dbReference type="InterPro" id="IPR029063">
    <property type="entry name" value="SAM-dependent_MTases_sf"/>
</dbReference>
<protein>
    <recommendedName>
        <fullName evidence="3">Methyltransferase domain-containing protein</fullName>
    </recommendedName>
</protein>
<evidence type="ECO:0000313" key="1">
    <source>
        <dbReference type="EMBL" id="OGF20418.1"/>
    </source>
</evidence>
<dbReference type="Proteomes" id="UP000178323">
    <property type="component" value="Unassembled WGS sequence"/>
</dbReference>
<dbReference type="Pfam" id="PF01209">
    <property type="entry name" value="Ubie_methyltran"/>
    <property type="match status" value="1"/>
</dbReference>
<reference evidence="1 2" key="1">
    <citation type="journal article" date="2016" name="Nat. Commun.">
        <title>Thousands of microbial genomes shed light on interconnected biogeochemical processes in an aquifer system.</title>
        <authorList>
            <person name="Anantharaman K."/>
            <person name="Brown C.T."/>
            <person name="Hug L.A."/>
            <person name="Sharon I."/>
            <person name="Castelle C.J."/>
            <person name="Probst A.J."/>
            <person name="Thomas B.C."/>
            <person name="Singh A."/>
            <person name="Wilkins M.J."/>
            <person name="Karaoz U."/>
            <person name="Brodie E.L."/>
            <person name="Williams K.H."/>
            <person name="Hubbard S.S."/>
            <person name="Banfield J.F."/>
        </authorList>
    </citation>
    <scope>NUCLEOTIDE SEQUENCE [LARGE SCALE GENOMIC DNA]</scope>
</reference>
<dbReference type="STRING" id="1797985.A2Y83_04635"/>
<proteinExistence type="predicted"/>
<name>A0A1F5S155_9BACT</name>
<organism evidence="1 2">
    <name type="scientific">Candidatus Falkowbacteria bacterium RBG_13_39_14</name>
    <dbReference type="NCBI Taxonomy" id="1797985"/>
    <lineage>
        <taxon>Bacteria</taxon>
        <taxon>Candidatus Falkowiibacteriota</taxon>
    </lineage>
</organism>
<dbReference type="SUPFAM" id="SSF53335">
    <property type="entry name" value="S-adenosyl-L-methionine-dependent methyltransferases"/>
    <property type="match status" value="1"/>
</dbReference>
<evidence type="ECO:0008006" key="3">
    <source>
        <dbReference type="Google" id="ProtNLM"/>
    </source>
</evidence>
<dbReference type="AlphaFoldDB" id="A0A1F5S155"/>
<gene>
    <name evidence="1" type="ORF">A2Y83_04635</name>
</gene>
<sequence length="183" mass="20228">MAHITGGNKLLDPKFLFKKIGLETGMKIADFGVGGAGQFIMPAAEKLGAGGVAYAVDIQKVVLEGIESKAKINGIQNIKTIWSNLEIYKATKIADNELNIGLLINTLFQTKKHLDMIKECVRMIKPTGKLLCVDWKHIPVAFGPANEDRISKDQIKEIGSLLNLILLEEFDAGHYHWGLVFRK</sequence>